<feature type="domain" description="dATP/dGTP diphosphohydrolase N-terminal" evidence="1">
    <location>
        <begin position="11"/>
        <end position="111"/>
    </location>
</feature>
<name>A0A7G9A2F7_9CAUD</name>
<dbReference type="Proteomes" id="UP000516127">
    <property type="component" value="Genome"/>
</dbReference>
<evidence type="ECO:0000259" key="1">
    <source>
        <dbReference type="Pfam" id="PF18909"/>
    </source>
</evidence>
<dbReference type="InterPro" id="IPR044038">
    <property type="entry name" value="dATP/dGTP_diPOhydrolase_N"/>
</dbReference>
<accession>A0A7G9A2F7</accession>
<dbReference type="KEGG" id="vg:63210480"/>
<dbReference type="EMBL" id="MT657341">
    <property type="protein sequence ID" value="QNL30796.1"/>
    <property type="molecule type" value="Genomic_DNA"/>
</dbReference>
<gene>
    <name evidence="2" type="primary">87</name>
    <name evidence="2" type="ORF">SEA_ESTES_87</name>
</gene>
<dbReference type="Pfam" id="PF18909">
    <property type="entry name" value="dGTP_diPhyd_N"/>
    <property type="match status" value="1"/>
</dbReference>
<evidence type="ECO:0000313" key="2">
    <source>
        <dbReference type="EMBL" id="QNL30796.1"/>
    </source>
</evidence>
<organism evidence="2 3">
    <name type="scientific">Mycobacterium phage Estes</name>
    <dbReference type="NCBI Taxonomy" id="2759459"/>
    <lineage>
        <taxon>Viruses</taxon>
        <taxon>Duplodnaviria</taxon>
        <taxon>Heunggongvirae</taxon>
        <taxon>Uroviricota</taxon>
        <taxon>Caudoviricetes</taxon>
        <taxon>Vilmaviridae</taxon>
        <taxon>Mclasvirinae</taxon>
        <taxon>Reyvirus</taxon>
        <taxon>Reyvirus estes</taxon>
    </lineage>
</organism>
<reference evidence="2 3" key="1">
    <citation type="submission" date="2020-06" db="EMBL/GenBank/DDBJ databases">
        <authorList>
            <person name="Allen T."/>
            <person name="Groscost A."/>
            <person name="Boice M."/>
            <person name="Bramwell-Butcher J."/>
            <person name="Davis-Nicholson M."/>
            <person name="Dedinsky M."/>
            <person name="DeKlotz J."/>
            <person name="Gardner J."/>
            <person name="Grosser P."/>
            <person name="Husler K."/>
            <person name="Lau J.R."/>
            <person name="Monlux M."/>
            <person name="Schlesinger M.K."/>
            <person name="Scholes A."/>
            <person name="Waughman L."/>
            <person name="Poxleitner M.K."/>
            <person name="Anders K.R."/>
            <person name="Garlena R.A."/>
            <person name="Russell D.A."/>
            <person name="Pope W.H."/>
            <person name="Jacobs-Sera D."/>
            <person name="Hatfull G.F."/>
        </authorList>
    </citation>
    <scope>NUCLEOTIDE SEQUENCE [LARGE SCALE GENOMIC DNA]</scope>
</reference>
<protein>
    <recommendedName>
        <fullName evidence="1">dATP/dGTP diphosphohydrolase N-terminal domain-containing protein</fullName>
    </recommendedName>
</protein>
<keyword evidence="3" id="KW-1185">Reference proteome</keyword>
<sequence>MSAGEVITTSSTGGQKAGNNVRASLIPWAELLEVAELYGKGALKYEDHNWMKGYDWHLSFDALIRHLSEWWLGNEYDDGEGGTGLEHLTAVVFHAFALMYFRKHFPQFDDRPNTVLAKRAELTKGMAEDPRETTTLEPEWTRKYEWCINDDDTYPYRWMNDTHGEGWYYQYPADSGKWCWSTENRSPGNNIGHYDRFTRV</sequence>
<evidence type="ECO:0000313" key="3">
    <source>
        <dbReference type="Proteomes" id="UP000516127"/>
    </source>
</evidence>
<proteinExistence type="predicted"/>
<dbReference type="GeneID" id="63210480"/>
<dbReference type="RefSeq" id="YP_010013842.1">
    <property type="nucleotide sequence ID" value="NC_053514.1"/>
</dbReference>